<feature type="region of interest" description="Disordered" evidence="1">
    <location>
        <begin position="68"/>
        <end position="87"/>
    </location>
</feature>
<accession>A0A5C3QT66</accession>
<organism evidence="2 3">
    <name type="scientific">Pterulicium gracile</name>
    <dbReference type="NCBI Taxonomy" id="1884261"/>
    <lineage>
        <taxon>Eukaryota</taxon>
        <taxon>Fungi</taxon>
        <taxon>Dikarya</taxon>
        <taxon>Basidiomycota</taxon>
        <taxon>Agaricomycotina</taxon>
        <taxon>Agaricomycetes</taxon>
        <taxon>Agaricomycetidae</taxon>
        <taxon>Agaricales</taxon>
        <taxon>Pleurotineae</taxon>
        <taxon>Pterulaceae</taxon>
        <taxon>Pterulicium</taxon>
    </lineage>
</organism>
<name>A0A5C3QT66_9AGAR</name>
<evidence type="ECO:0000313" key="2">
    <source>
        <dbReference type="EMBL" id="TFL05216.1"/>
    </source>
</evidence>
<proteinExistence type="predicted"/>
<evidence type="ECO:0000313" key="3">
    <source>
        <dbReference type="Proteomes" id="UP000305067"/>
    </source>
</evidence>
<evidence type="ECO:0000256" key="1">
    <source>
        <dbReference type="SAM" id="MobiDB-lite"/>
    </source>
</evidence>
<dbReference type="AlphaFoldDB" id="A0A5C3QT66"/>
<sequence>MNHLSITSAPGFTLLLPARAIPSLHHCTVTAFKLLVNPNPFVTHCTVMLLAFPTFTDPDMSVDTPTLTLKPKPPTPPYINSNNNSTSHMVVNQEGDVADSMEGIQSTDVHAGDQHVLSDNAQFSTAQQDVQRTLHKKKSSYDLRDDFQSSAMSGRSLEGV</sequence>
<keyword evidence="3" id="KW-1185">Reference proteome</keyword>
<dbReference type="Proteomes" id="UP000305067">
    <property type="component" value="Unassembled WGS sequence"/>
</dbReference>
<protein>
    <submittedName>
        <fullName evidence="2">Uncharacterized protein</fullName>
    </submittedName>
</protein>
<dbReference type="EMBL" id="ML178817">
    <property type="protein sequence ID" value="TFL05216.1"/>
    <property type="molecule type" value="Genomic_DNA"/>
</dbReference>
<gene>
    <name evidence="2" type="ORF">BDV98DRAFT_288579</name>
</gene>
<reference evidence="2 3" key="1">
    <citation type="journal article" date="2019" name="Nat. Ecol. Evol.">
        <title>Megaphylogeny resolves global patterns of mushroom evolution.</title>
        <authorList>
            <person name="Varga T."/>
            <person name="Krizsan K."/>
            <person name="Foldi C."/>
            <person name="Dima B."/>
            <person name="Sanchez-Garcia M."/>
            <person name="Sanchez-Ramirez S."/>
            <person name="Szollosi G.J."/>
            <person name="Szarkandi J.G."/>
            <person name="Papp V."/>
            <person name="Albert L."/>
            <person name="Andreopoulos W."/>
            <person name="Angelini C."/>
            <person name="Antonin V."/>
            <person name="Barry K.W."/>
            <person name="Bougher N.L."/>
            <person name="Buchanan P."/>
            <person name="Buyck B."/>
            <person name="Bense V."/>
            <person name="Catcheside P."/>
            <person name="Chovatia M."/>
            <person name="Cooper J."/>
            <person name="Damon W."/>
            <person name="Desjardin D."/>
            <person name="Finy P."/>
            <person name="Geml J."/>
            <person name="Haridas S."/>
            <person name="Hughes K."/>
            <person name="Justo A."/>
            <person name="Karasinski D."/>
            <person name="Kautmanova I."/>
            <person name="Kiss B."/>
            <person name="Kocsube S."/>
            <person name="Kotiranta H."/>
            <person name="LaButti K.M."/>
            <person name="Lechner B.E."/>
            <person name="Liimatainen K."/>
            <person name="Lipzen A."/>
            <person name="Lukacs Z."/>
            <person name="Mihaltcheva S."/>
            <person name="Morgado L.N."/>
            <person name="Niskanen T."/>
            <person name="Noordeloos M.E."/>
            <person name="Ohm R.A."/>
            <person name="Ortiz-Santana B."/>
            <person name="Ovrebo C."/>
            <person name="Racz N."/>
            <person name="Riley R."/>
            <person name="Savchenko A."/>
            <person name="Shiryaev A."/>
            <person name="Soop K."/>
            <person name="Spirin V."/>
            <person name="Szebenyi C."/>
            <person name="Tomsovsky M."/>
            <person name="Tulloss R.E."/>
            <person name="Uehling J."/>
            <person name="Grigoriev I.V."/>
            <person name="Vagvolgyi C."/>
            <person name="Papp T."/>
            <person name="Martin F.M."/>
            <person name="Miettinen O."/>
            <person name="Hibbett D.S."/>
            <person name="Nagy L.G."/>
        </authorList>
    </citation>
    <scope>NUCLEOTIDE SEQUENCE [LARGE SCALE GENOMIC DNA]</scope>
    <source>
        <strain evidence="2 3">CBS 309.79</strain>
    </source>
</reference>
<feature type="compositionally biased region" description="Polar residues" evidence="1">
    <location>
        <begin position="78"/>
        <end position="87"/>
    </location>
</feature>